<dbReference type="PROSITE" id="PS50041">
    <property type="entry name" value="C_TYPE_LECTIN_2"/>
    <property type="match status" value="1"/>
</dbReference>
<organism evidence="3 4">
    <name type="scientific">Trichostrongylus colubriformis</name>
    <name type="common">Black scour worm</name>
    <dbReference type="NCBI Taxonomy" id="6319"/>
    <lineage>
        <taxon>Eukaryota</taxon>
        <taxon>Metazoa</taxon>
        <taxon>Ecdysozoa</taxon>
        <taxon>Nematoda</taxon>
        <taxon>Chromadorea</taxon>
        <taxon>Rhabditida</taxon>
        <taxon>Rhabditina</taxon>
        <taxon>Rhabditomorpha</taxon>
        <taxon>Strongyloidea</taxon>
        <taxon>Trichostrongylidae</taxon>
        <taxon>Trichostrongylus</taxon>
    </lineage>
</organism>
<evidence type="ECO:0000313" key="4">
    <source>
        <dbReference type="Proteomes" id="UP001331761"/>
    </source>
</evidence>
<evidence type="ECO:0000313" key="3">
    <source>
        <dbReference type="EMBL" id="KAK5966797.1"/>
    </source>
</evidence>
<comment type="caution">
    <text evidence="3">The sequence shown here is derived from an EMBL/GenBank/DDBJ whole genome shotgun (WGS) entry which is preliminary data.</text>
</comment>
<feature type="region of interest" description="Disordered" evidence="1">
    <location>
        <begin position="64"/>
        <end position="85"/>
    </location>
</feature>
<name>A0AAN8IF25_TRICO</name>
<feature type="non-terminal residue" evidence="3">
    <location>
        <position position="1"/>
    </location>
</feature>
<dbReference type="CDD" id="cd00037">
    <property type="entry name" value="CLECT"/>
    <property type="match status" value="1"/>
</dbReference>
<dbReference type="Pfam" id="PF00059">
    <property type="entry name" value="Lectin_C"/>
    <property type="match status" value="1"/>
</dbReference>
<feature type="domain" description="C-type lectin" evidence="2">
    <location>
        <begin position="1"/>
        <end position="69"/>
    </location>
</feature>
<dbReference type="InterPro" id="IPR016186">
    <property type="entry name" value="C-type_lectin-like/link_sf"/>
</dbReference>
<dbReference type="Gene3D" id="3.10.100.10">
    <property type="entry name" value="Mannose-Binding Protein A, subunit A"/>
    <property type="match status" value="1"/>
</dbReference>
<proteinExistence type="predicted"/>
<reference evidence="3 4" key="1">
    <citation type="submission" date="2019-10" db="EMBL/GenBank/DDBJ databases">
        <title>Assembly and Annotation for the nematode Trichostrongylus colubriformis.</title>
        <authorList>
            <person name="Martin J."/>
        </authorList>
    </citation>
    <scope>NUCLEOTIDE SEQUENCE [LARGE SCALE GENOMIC DNA]</scope>
    <source>
        <strain evidence="3">G859</strain>
        <tissue evidence="3">Whole worm</tissue>
    </source>
</reference>
<dbReference type="AlphaFoldDB" id="A0AAN8IF25"/>
<keyword evidence="4" id="KW-1185">Reference proteome</keyword>
<dbReference type="SUPFAM" id="SSF56436">
    <property type="entry name" value="C-type lectin-like"/>
    <property type="match status" value="1"/>
</dbReference>
<evidence type="ECO:0000259" key="2">
    <source>
        <dbReference type="PROSITE" id="PS50041"/>
    </source>
</evidence>
<protein>
    <recommendedName>
        <fullName evidence="2">C-type lectin domain-containing protein</fullName>
    </recommendedName>
</protein>
<gene>
    <name evidence="3" type="ORF">GCK32_020378</name>
</gene>
<evidence type="ECO:0000256" key="1">
    <source>
        <dbReference type="SAM" id="MobiDB-lite"/>
    </source>
</evidence>
<dbReference type="InterPro" id="IPR016187">
    <property type="entry name" value="CTDL_fold"/>
</dbReference>
<dbReference type="Proteomes" id="UP001331761">
    <property type="component" value="Unassembled WGS sequence"/>
</dbReference>
<dbReference type="InterPro" id="IPR001304">
    <property type="entry name" value="C-type_lectin-like"/>
</dbReference>
<dbReference type="EMBL" id="WIXE01023113">
    <property type="protein sequence ID" value="KAK5966797.1"/>
    <property type="molecule type" value="Genomic_DNA"/>
</dbReference>
<sequence>ETAQQQRIRSPFWIGLNKLNGNAWGYTDDSQVSFANWQDGNQTSSGSGTCAVSTLPDGVWQSIPCSQSRSSSTSLSVGLDLLSKD</sequence>
<accession>A0AAN8IF25</accession>